<sequence length="113" mass="13254">MDMKVLFQQCGYHDFQTMYWKKPEDPYLETALMALEKDKDVTDMVVAALKANKINEMDLFNNHSIDFSLNYFKILILFNGKIFELATFPISETLIVLKPLKLVLGMDMHRRSE</sequence>
<accession>A0AAV1W0Y0</accession>
<dbReference type="EMBL" id="CAXHTB010000003">
    <property type="protein sequence ID" value="CAL0303049.1"/>
    <property type="molecule type" value="Genomic_DNA"/>
</dbReference>
<protein>
    <recommendedName>
        <fullName evidence="1">PB1-like domain-containing protein</fullName>
    </recommendedName>
</protein>
<dbReference type="InterPro" id="IPR058594">
    <property type="entry name" value="PB1-like_dom_pln"/>
</dbReference>
<dbReference type="Proteomes" id="UP001497480">
    <property type="component" value="Unassembled WGS sequence"/>
</dbReference>
<dbReference type="AlphaFoldDB" id="A0AAV1W0Y0"/>
<organism evidence="2 3">
    <name type="scientific">Lupinus luteus</name>
    <name type="common">European yellow lupine</name>
    <dbReference type="NCBI Taxonomy" id="3873"/>
    <lineage>
        <taxon>Eukaryota</taxon>
        <taxon>Viridiplantae</taxon>
        <taxon>Streptophyta</taxon>
        <taxon>Embryophyta</taxon>
        <taxon>Tracheophyta</taxon>
        <taxon>Spermatophyta</taxon>
        <taxon>Magnoliopsida</taxon>
        <taxon>eudicotyledons</taxon>
        <taxon>Gunneridae</taxon>
        <taxon>Pentapetalae</taxon>
        <taxon>rosids</taxon>
        <taxon>fabids</taxon>
        <taxon>Fabales</taxon>
        <taxon>Fabaceae</taxon>
        <taxon>Papilionoideae</taxon>
        <taxon>50 kb inversion clade</taxon>
        <taxon>genistoids sensu lato</taxon>
        <taxon>core genistoids</taxon>
        <taxon>Genisteae</taxon>
        <taxon>Lupinus</taxon>
    </lineage>
</organism>
<comment type="caution">
    <text evidence="2">The sequence shown here is derived from an EMBL/GenBank/DDBJ whole genome shotgun (WGS) entry which is preliminary data.</text>
</comment>
<gene>
    <name evidence="2" type="ORF">LLUT_LOCUS4109</name>
</gene>
<feature type="domain" description="PB1-like" evidence="1">
    <location>
        <begin position="2"/>
        <end position="56"/>
    </location>
</feature>
<dbReference type="Pfam" id="PF26130">
    <property type="entry name" value="PB1-like"/>
    <property type="match status" value="1"/>
</dbReference>
<evidence type="ECO:0000313" key="2">
    <source>
        <dbReference type="EMBL" id="CAL0303049.1"/>
    </source>
</evidence>
<name>A0AAV1W0Y0_LUPLU</name>
<keyword evidence="3" id="KW-1185">Reference proteome</keyword>
<proteinExistence type="predicted"/>
<evidence type="ECO:0000259" key="1">
    <source>
        <dbReference type="Pfam" id="PF26130"/>
    </source>
</evidence>
<evidence type="ECO:0000313" key="3">
    <source>
        <dbReference type="Proteomes" id="UP001497480"/>
    </source>
</evidence>
<reference evidence="2 3" key="1">
    <citation type="submission" date="2024-03" db="EMBL/GenBank/DDBJ databases">
        <authorList>
            <person name="Martinez-Hernandez J."/>
        </authorList>
    </citation>
    <scope>NUCLEOTIDE SEQUENCE [LARGE SCALE GENOMIC DNA]</scope>
</reference>